<feature type="transmembrane region" description="Helical" evidence="1">
    <location>
        <begin position="113"/>
        <end position="137"/>
    </location>
</feature>
<accession>A0A917JCH5</accession>
<comment type="caution">
    <text evidence="2">The sequence shown here is derived from an EMBL/GenBank/DDBJ whole genome shotgun (WGS) entry which is preliminary data.</text>
</comment>
<dbReference type="SUPFAM" id="SSF51206">
    <property type="entry name" value="cAMP-binding domain-like"/>
    <property type="match status" value="1"/>
</dbReference>
<gene>
    <name evidence="2" type="ORF">GCM10011425_32890</name>
</gene>
<dbReference type="SUPFAM" id="SSF103473">
    <property type="entry name" value="MFS general substrate transporter"/>
    <property type="match status" value="1"/>
</dbReference>
<protein>
    <recommendedName>
        <fullName evidence="4">Cyclic nucleotide-binding domain-containing protein</fullName>
    </recommendedName>
</protein>
<keyword evidence="1" id="KW-0472">Membrane</keyword>
<dbReference type="SUPFAM" id="SSF48371">
    <property type="entry name" value="ARM repeat"/>
    <property type="match status" value="1"/>
</dbReference>
<feature type="transmembrane region" description="Helical" evidence="1">
    <location>
        <begin position="22"/>
        <end position="42"/>
    </location>
</feature>
<feature type="transmembrane region" description="Helical" evidence="1">
    <location>
        <begin position="231"/>
        <end position="254"/>
    </location>
</feature>
<dbReference type="EMBL" id="BMDO01000010">
    <property type="protein sequence ID" value="GGI52077.1"/>
    <property type="molecule type" value="Genomic_DNA"/>
</dbReference>
<organism evidence="2 3">
    <name type="scientific">Mucilaginibacter galii</name>
    <dbReference type="NCBI Taxonomy" id="2005073"/>
    <lineage>
        <taxon>Bacteria</taxon>
        <taxon>Pseudomonadati</taxon>
        <taxon>Bacteroidota</taxon>
        <taxon>Sphingobacteriia</taxon>
        <taxon>Sphingobacteriales</taxon>
        <taxon>Sphingobacteriaceae</taxon>
        <taxon>Mucilaginibacter</taxon>
    </lineage>
</organism>
<feature type="transmembrane region" description="Helical" evidence="1">
    <location>
        <begin position="54"/>
        <end position="75"/>
    </location>
</feature>
<feature type="transmembrane region" description="Helical" evidence="1">
    <location>
        <begin position="87"/>
        <end position="107"/>
    </location>
</feature>
<dbReference type="Gene3D" id="1.25.10.10">
    <property type="entry name" value="Leucine-rich Repeat Variant"/>
    <property type="match status" value="1"/>
</dbReference>
<dbReference type="AlphaFoldDB" id="A0A917JCH5"/>
<evidence type="ECO:0000256" key="1">
    <source>
        <dbReference type="SAM" id="Phobius"/>
    </source>
</evidence>
<dbReference type="InterPro" id="IPR011989">
    <property type="entry name" value="ARM-like"/>
</dbReference>
<feature type="transmembrane region" description="Helical" evidence="1">
    <location>
        <begin position="266"/>
        <end position="285"/>
    </location>
</feature>
<evidence type="ECO:0000313" key="3">
    <source>
        <dbReference type="Proteomes" id="UP000662074"/>
    </source>
</evidence>
<keyword evidence="1" id="KW-0812">Transmembrane</keyword>
<name>A0A917JCH5_9SPHI</name>
<evidence type="ECO:0000313" key="2">
    <source>
        <dbReference type="EMBL" id="GGI52077.1"/>
    </source>
</evidence>
<dbReference type="InterPro" id="IPR036259">
    <property type="entry name" value="MFS_trans_sf"/>
</dbReference>
<keyword evidence="3" id="KW-1185">Reference proteome</keyword>
<dbReference type="InterPro" id="IPR016024">
    <property type="entry name" value="ARM-type_fold"/>
</dbReference>
<feature type="transmembrane region" description="Helical" evidence="1">
    <location>
        <begin position="180"/>
        <end position="198"/>
    </location>
</feature>
<sequence>MALTINTITSKVFNLKKGEEKVVMLLTLYSFFMGLAYAYFYTASTSLFVGKFEISMLPYAYMGQGVVSYMVWLLFKRLQRYISFSKLFIAGGIFLLISVCGLSFEYIHNQSKASAFALFVWYNIFIMLNGIGFWGIAAKIFNISQAKRLFGLIGSGEILARVISFLSVPLLLKVIKTTDLFYFSIAGLVICLFIMPMITRYLSGKINTASPAASVTHEPIKATTSIFKNKYFMLIFVLALFPLFATFYVDFIFLGQVKLQFVNAKVISGFISIFMGSMSVAEFLLKTFVSGRVLTKYSLLFSLLLLPVLLAFSTLLAATLGTFYGTVGLFFSFIILSRLFVRVVRTLFFDTSFQILYQPVPVEERLALQSKVEGVSKSIGFIFAGGMLVLLSKAKFLDVVIYNYIFLVIIAVWIWVSYKLYHEYKHLLKSVITKLSGFKGEEEKKQAMAINRYMGLVDVHDVHKTSIAFNLLEKIAPSAFNLMLLRQLPRSSAALQSIILQKLQKGNITLAIPVLGFCLKDGNLNGMAKRFAEARDYLVNVQKTDYSSAVNLSRSASVSDRVAVAHLMAYYQNYNSYKILTELLQDEFTPVRNAALMASGNIKKRELWPLMVKSLTDDETAYSATQAIKHVGEALLPYLAALLNRSDLPKQSYIRVVKSIGDIDSTKVDQVLKSHLNLVEPDIRNNIFTALYNRHYQFPVKEHPVIKEYIENEIDIIAWIAAASIDIEHADGAHALKNSLELELRYKIGLTFKLLSMMYDANVIRFFINSFEGSSPESRAYAMEVLNMTIPADIKALIMPLLSDLTHGELVQAYDLNYAQQKLPVEERLIDIVNKDYTKINYWTKAMAVNLLATFPGSDEVLVGQMLSHNKLYCETVLWKLHNSNPYLITAMVDRLTNVDKERVFERTKRFKNINYKRYLLTDVIGLFKQNPFFKNLPMFELMHLCEVIKQQYLASGSSLILTDEHDTEAAYFVMNGHLHITDDHGERDITNAQMYWYIQDGATSQLTINAMVNTAYIRISASTLYELLAENHIRIKKMINTLNAGAVNEAVI</sequence>
<evidence type="ECO:0008006" key="4">
    <source>
        <dbReference type="Google" id="ProtNLM"/>
    </source>
</evidence>
<dbReference type="Gene3D" id="2.60.120.10">
    <property type="entry name" value="Jelly Rolls"/>
    <property type="match status" value="1"/>
</dbReference>
<feature type="transmembrane region" description="Helical" evidence="1">
    <location>
        <begin position="323"/>
        <end position="341"/>
    </location>
</feature>
<keyword evidence="1" id="KW-1133">Transmembrane helix</keyword>
<dbReference type="Proteomes" id="UP000662074">
    <property type="component" value="Unassembled WGS sequence"/>
</dbReference>
<dbReference type="RefSeq" id="WP_188418189.1">
    <property type="nucleotide sequence ID" value="NZ_BMDO01000010.1"/>
</dbReference>
<dbReference type="CDD" id="cd06174">
    <property type="entry name" value="MFS"/>
    <property type="match status" value="1"/>
</dbReference>
<dbReference type="InterPro" id="IPR018490">
    <property type="entry name" value="cNMP-bd_dom_sf"/>
</dbReference>
<proteinExistence type="predicted"/>
<feature type="transmembrane region" description="Helical" evidence="1">
    <location>
        <begin position="297"/>
        <end position="317"/>
    </location>
</feature>
<feature type="transmembrane region" description="Helical" evidence="1">
    <location>
        <begin position="149"/>
        <end position="168"/>
    </location>
</feature>
<reference evidence="2" key="1">
    <citation type="journal article" date="2014" name="Int. J. Syst. Evol. Microbiol.">
        <title>Complete genome sequence of Corynebacterium casei LMG S-19264T (=DSM 44701T), isolated from a smear-ripened cheese.</title>
        <authorList>
            <consortium name="US DOE Joint Genome Institute (JGI-PGF)"/>
            <person name="Walter F."/>
            <person name="Albersmeier A."/>
            <person name="Kalinowski J."/>
            <person name="Ruckert C."/>
        </authorList>
    </citation>
    <scope>NUCLEOTIDE SEQUENCE</scope>
    <source>
        <strain evidence="2">CCM 8711</strain>
    </source>
</reference>
<dbReference type="InterPro" id="IPR014710">
    <property type="entry name" value="RmlC-like_jellyroll"/>
</dbReference>
<feature type="transmembrane region" description="Helical" evidence="1">
    <location>
        <begin position="400"/>
        <end position="421"/>
    </location>
</feature>
<reference evidence="2" key="2">
    <citation type="submission" date="2020-09" db="EMBL/GenBank/DDBJ databases">
        <authorList>
            <person name="Sun Q."/>
            <person name="Sedlacek I."/>
        </authorList>
    </citation>
    <scope>NUCLEOTIDE SEQUENCE</scope>
    <source>
        <strain evidence="2">CCM 8711</strain>
    </source>
</reference>